<name>A0A2T2NWM5_CORCC</name>
<dbReference type="PANTHER" id="PTHR47784:SF4">
    <property type="entry name" value="ZN(II)2CYS6 TRANSCRIPTION FACTOR (EUROFUNG)"/>
    <property type="match status" value="1"/>
</dbReference>
<dbReference type="PANTHER" id="PTHR47784">
    <property type="entry name" value="STEROL UPTAKE CONTROL PROTEIN 2"/>
    <property type="match status" value="1"/>
</dbReference>
<evidence type="ECO:0000313" key="1">
    <source>
        <dbReference type="EMBL" id="PSN69769.1"/>
    </source>
</evidence>
<dbReference type="AlphaFoldDB" id="A0A2T2NWM5"/>
<dbReference type="InterPro" id="IPR021858">
    <property type="entry name" value="Fun_TF"/>
</dbReference>
<proteinExistence type="predicted"/>
<protein>
    <submittedName>
        <fullName evidence="1">Uncharacterized protein</fullName>
    </submittedName>
</protein>
<sequence length="405" mass="45146">MTPRRPLRKPHKKSRLGCIECKRRHIKVGTYRPSSVPLIPETSPAISHTPEANSVATAPSPACLSFTSQPPTPLPVRALATAPNPSISYSQHDVLSPPLNTRHMDLFYNFVFETMPGIDEGDSERGYARIGMTVALSAPYVMHQLLALSALHLSYTRVHKVDYHREEATALQTLAISQFNDARAEITAENGMAMLIFASFVGLYALAEAVTTGESYAEAFLDKFIPYLNLHRGVRAVIGQSWELLKKTDNTGILEDSERTMNAATMAFQDHTPNPADHLHDLVADSDMGTDAKEACQHAIAQLQIIFKTDALGKDKAPGQHPAGLVWSWPVMLSGTFTDLLMKRKPEALIILCHYAVALHHRRNIWLVGNAGRRIIEEVTKFLGTYWRFWLDWPNEILRECPCST</sequence>
<dbReference type="Pfam" id="PF11951">
    <property type="entry name" value="Fungal_trans_2"/>
    <property type="match status" value="1"/>
</dbReference>
<dbReference type="EMBL" id="KZ678132">
    <property type="protein sequence ID" value="PSN69769.1"/>
    <property type="molecule type" value="Genomic_DNA"/>
</dbReference>
<accession>A0A2T2NWM5</accession>
<organism evidence="1 2">
    <name type="scientific">Corynespora cassiicola Philippines</name>
    <dbReference type="NCBI Taxonomy" id="1448308"/>
    <lineage>
        <taxon>Eukaryota</taxon>
        <taxon>Fungi</taxon>
        <taxon>Dikarya</taxon>
        <taxon>Ascomycota</taxon>
        <taxon>Pezizomycotina</taxon>
        <taxon>Dothideomycetes</taxon>
        <taxon>Pleosporomycetidae</taxon>
        <taxon>Pleosporales</taxon>
        <taxon>Corynesporascaceae</taxon>
        <taxon>Corynespora</taxon>
    </lineage>
</organism>
<evidence type="ECO:0000313" key="2">
    <source>
        <dbReference type="Proteomes" id="UP000240883"/>
    </source>
</evidence>
<keyword evidence="2" id="KW-1185">Reference proteome</keyword>
<reference evidence="1 2" key="1">
    <citation type="journal article" date="2018" name="Front. Microbiol.">
        <title>Genome-Wide Analysis of Corynespora cassiicola Leaf Fall Disease Putative Effectors.</title>
        <authorList>
            <person name="Lopez D."/>
            <person name="Ribeiro S."/>
            <person name="Label P."/>
            <person name="Fumanal B."/>
            <person name="Venisse J.S."/>
            <person name="Kohler A."/>
            <person name="de Oliveira R.R."/>
            <person name="Labutti K."/>
            <person name="Lipzen A."/>
            <person name="Lail K."/>
            <person name="Bauer D."/>
            <person name="Ohm R.A."/>
            <person name="Barry K.W."/>
            <person name="Spatafora J."/>
            <person name="Grigoriev I.V."/>
            <person name="Martin F.M."/>
            <person name="Pujade-Renaud V."/>
        </authorList>
    </citation>
    <scope>NUCLEOTIDE SEQUENCE [LARGE SCALE GENOMIC DNA]</scope>
    <source>
        <strain evidence="1 2">Philippines</strain>
    </source>
</reference>
<dbReference type="STRING" id="1448308.A0A2T2NWM5"/>
<dbReference type="GO" id="GO:0001228">
    <property type="term" value="F:DNA-binding transcription activator activity, RNA polymerase II-specific"/>
    <property type="evidence" value="ECO:0007669"/>
    <property type="project" value="TreeGrafter"/>
</dbReference>
<gene>
    <name evidence="1" type="ORF">BS50DRAFT_661702</name>
</gene>
<dbReference type="OrthoDB" id="4937900at2759"/>
<dbReference type="Proteomes" id="UP000240883">
    <property type="component" value="Unassembled WGS sequence"/>
</dbReference>
<dbReference type="InterPro" id="IPR053157">
    <property type="entry name" value="Sterol_Uptake_Regulator"/>
</dbReference>